<evidence type="ECO:0000313" key="5">
    <source>
        <dbReference type="EMBL" id="KAK9826315.1"/>
    </source>
</evidence>
<keyword evidence="1 2" id="KW-0103">Bromodomain</keyword>
<gene>
    <name evidence="5" type="ORF">WJX74_008260</name>
</gene>
<evidence type="ECO:0000256" key="3">
    <source>
        <dbReference type="SAM" id="MobiDB-lite"/>
    </source>
</evidence>
<reference evidence="5 6" key="1">
    <citation type="journal article" date="2024" name="Nat. Commun.">
        <title>Phylogenomics reveals the evolutionary origins of lichenization in chlorophyte algae.</title>
        <authorList>
            <person name="Puginier C."/>
            <person name="Libourel C."/>
            <person name="Otte J."/>
            <person name="Skaloud P."/>
            <person name="Haon M."/>
            <person name="Grisel S."/>
            <person name="Petersen M."/>
            <person name="Berrin J.G."/>
            <person name="Delaux P.M."/>
            <person name="Dal Grande F."/>
            <person name="Keller J."/>
        </authorList>
    </citation>
    <scope>NUCLEOTIDE SEQUENCE [LARGE SCALE GENOMIC DNA]</scope>
    <source>
        <strain evidence="5 6">SAG 2145</strain>
    </source>
</reference>
<protein>
    <recommendedName>
        <fullName evidence="4">Bromo domain-containing protein</fullName>
    </recommendedName>
</protein>
<feature type="region of interest" description="Disordered" evidence="3">
    <location>
        <begin position="710"/>
        <end position="741"/>
    </location>
</feature>
<proteinExistence type="predicted"/>
<feature type="region of interest" description="Disordered" evidence="3">
    <location>
        <begin position="971"/>
        <end position="1165"/>
    </location>
</feature>
<dbReference type="EMBL" id="JALJOS010000021">
    <property type="protein sequence ID" value="KAK9826315.1"/>
    <property type="molecule type" value="Genomic_DNA"/>
</dbReference>
<feature type="region of interest" description="Disordered" evidence="3">
    <location>
        <begin position="1441"/>
        <end position="1516"/>
    </location>
</feature>
<feature type="region of interest" description="Disordered" evidence="3">
    <location>
        <begin position="541"/>
        <end position="625"/>
    </location>
</feature>
<feature type="compositionally biased region" description="Low complexity" evidence="3">
    <location>
        <begin position="1345"/>
        <end position="1357"/>
    </location>
</feature>
<feature type="compositionally biased region" description="Basic residues" evidence="3">
    <location>
        <begin position="1484"/>
        <end position="1498"/>
    </location>
</feature>
<evidence type="ECO:0000256" key="2">
    <source>
        <dbReference type="PROSITE-ProRule" id="PRU00035"/>
    </source>
</evidence>
<feature type="compositionally biased region" description="Basic and acidic residues" evidence="3">
    <location>
        <begin position="491"/>
        <end position="504"/>
    </location>
</feature>
<feature type="compositionally biased region" description="Low complexity" evidence="3">
    <location>
        <begin position="159"/>
        <end position="171"/>
    </location>
</feature>
<accession>A0AAW1QXY8</accession>
<feature type="compositionally biased region" description="Basic residues" evidence="3">
    <location>
        <begin position="1043"/>
        <end position="1055"/>
    </location>
</feature>
<dbReference type="Proteomes" id="UP001438707">
    <property type="component" value="Unassembled WGS sequence"/>
</dbReference>
<feature type="region of interest" description="Disordered" evidence="3">
    <location>
        <begin position="1293"/>
        <end position="1393"/>
    </location>
</feature>
<feature type="region of interest" description="Disordered" evidence="3">
    <location>
        <begin position="1582"/>
        <end position="1623"/>
    </location>
</feature>
<dbReference type="Gene3D" id="1.20.920.10">
    <property type="entry name" value="Bromodomain-like"/>
    <property type="match status" value="1"/>
</dbReference>
<feature type="compositionally biased region" description="Polar residues" evidence="3">
    <location>
        <begin position="1293"/>
        <end position="1311"/>
    </location>
</feature>
<organism evidence="5 6">
    <name type="scientific">Apatococcus lobatus</name>
    <dbReference type="NCBI Taxonomy" id="904363"/>
    <lineage>
        <taxon>Eukaryota</taxon>
        <taxon>Viridiplantae</taxon>
        <taxon>Chlorophyta</taxon>
        <taxon>core chlorophytes</taxon>
        <taxon>Trebouxiophyceae</taxon>
        <taxon>Chlorellales</taxon>
        <taxon>Chlorellaceae</taxon>
        <taxon>Apatococcus</taxon>
    </lineage>
</organism>
<feature type="region of interest" description="Disordered" evidence="3">
    <location>
        <begin position="412"/>
        <end position="513"/>
    </location>
</feature>
<feature type="compositionally biased region" description="Low complexity" evidence="3">
    <location>
        <begin position="1597"/>
        <end position="1616"/>
    </location>
</feature>
<feature type="compositionally biased region" description="Basic residues" evidence="3">
    <location>
        <begin position="1315"/>
        <end position="1325"/>
    </location>
</feature>
<dbReference type="PANTHER" id="PTHR45926">
    <property type="entry name" value="OSJNBA0053K19.4 PROTEIN"/>
    <property type="match status" value="1"/>
</dbReference>
<keyword evidence="6" id="KW-1185">Reference proteome</keyword>
<dbReference type="PROSITE" id="PS50014">
    <property type="entry name" value="BROMODOMAIN_2"/>
    <property type="match status" value="1"/>
</dbReference>
<feature type="compositionally biased region" description="Polar residues" evidence="3">
    <location>
        <begin position="1056"/>
        <end position="1080"/>
    </location>
</feature>
<dbReference type="Pfam" id="PF00439">
    <property type="entry name" value="Bromodomain"/>
    <property type="match status" value="1"/>
</dbReference>
<feature type="region of interest" description="Disordered" evidence="3">
    <location>
        <begin position="120"/>
        <end position="195"/>
    </location>
</feature>
<name>A0AAW1QXY8_9CHLO</name>
<feature type="compositionally biased region" description="Basic and acidic residues" evidence="3">
    <location>
        <begin position="1243"/>
        <end position="1265"/>
    </location>
</feature>
<feature type="region of interest" description="Disordered" evidence="3">
    <location>
        <begin position="1223"/>
        <end position="1269"/>
    </location>
</feature>
<feature type="region of interest" description="Disordered" evidence="3">
    <location>
        <begin position="217"/>
        <end position="280"/>
    </location>
</feature>
<feature type="compositionally biased region" description="Polar residues" evidence="3">
    <location>
        <begin position="545"/>
        <end position="559"/>
    </location>
</feature>
<comment type="caution">
    <text evidence="5">The sequence shown here is derived from an EMBL/GenBank/DDBJ whole genome shotgun (WGS) entry which is preliminary data.</text>
</comment>
<dbReference type="SMART" id="SM00297">
    <property type="entry name" value="BROMO"/>
    <property type="match status" value="1"/>
</dbReference>
<feature type="compositionally biased region" description="Polar residues" evidence="3">
    <location>
        <begin position="997"/>
        <end position="1010"/>
    </location>
</feature>
<feature type="compositionally biased region" description="Low complexity" evidence="3">
    <location>
        <begin position="1503"/>
        <end position="1515"/>
    </location>
</feature>
<dbReference type="InterPro" id="IPR036427">
    <property type="entry name" value="Bromodomain-like_sf"/>
</dbReference>
<sequence>MDIDHKKRAQKALKTLMGHEIAISYFNEPVDADALGIPEYRDIIKRPMDLGTVSHKLQGNRYRGLYDVRADINLIWRNCQAFNEPGSDVYEESKQLAAVFDRLWSSSGLSKLEVVARTEAEAAKASRTSGPPHPSYHHQHHHHHQQQQPRQRMPAALPAGSHARASGAGSRNPAWPQTTTSKDAFGDDFSSSGPRQRLDAVRSRQMLDLATGAVSRGLDAGMEGMPGEQHRSRGAQPGRRTLTDTGSRAASDAAPGQARSGHLPWGQSDLPGPASNAGRSSQKFMQLSSVGERQSGQARGARAAHPLHRCLNVISQLLQDPDVVQLLDNGSQGTSEGPLEQVRAALHPGVSNGWGTVAFKSTGEVLADVRPIFQAALSKFQPHSQQWMQCKQVEEVFNAGWLQAGLSFEAASIAPPPRNPHRHPGDNLGSPSAGGPQSLKRRMSAAAFGVQSDEDDEAPQKMQRKARSQRVPRPVQKPDMIDALDPEFGEDGERGRDRDGRAEDQAGTETTHTRPCEVCRRAKKGKCGSWTSMLGCLRRAENGLPSRSSGVTKSRSQETGPHVRDDVPATDSSLHQLPPQGEQHQALGTRVGLRRGLASHHSATRGSVERPQGPGPPPGLEGIPWPLTKEAAAELGLPAPDPQKEAAEVEAIAAWQRLQKQRRKLPELEAAALESARKLTEAQAVLAEVTKAEEAAEAERQAALALEPWPPDARLAPSSPQPQPPAQVLLQHPHPPPPQGGGGFPSITFTCYIEICQHWAPTCWRLLSGRSRGSSDRRSLIIILLKSGLSRQVCRLSTERNATLQECALTPAAQPSLLLSPPTFECSILIIAEFVSSRSLVRAIASRRLVKRALSKASCDSLQQSRLSLKLNWPAEAQQPGFGSPCAAHLTAGAARAALRPTQAPGHSDATPVRVAIPNPMSPVSDELLTPGQFTQPSPNPSTEAHSIPETRPSRPQSSNGLHVIAAQQGNHMHAQADQAGVNQAGASAPQPAAEGKQQSWEGVTPPSRNASPMPDALSASDDAAPLSRRPSLSLEDVPVRRQTIRTHGTSHRQRATLQPGNGSSHAASDFHSTFSDQQGSASRSRSPPARSPHQPPHRDSSPPLRPASFTRDDLAEIPHAVAAENSSRKPTSRRVPPKSPRQQTSGSINHPADSPAEPQPDILGLLETGAQPPAAFYDNEHTFTIEPPSLDELDPEEQITPHDIPSPLKATSRRTLFLQQGLPVGESRSSRSLAMGGLPEDQSAKVDLSEEKREQQQEHIRHQLEAFVMSSRRNSQRYLSHRSMDPLTTVTALQGSSTHSQDVATSEGRQSPSPHHRSPTRHHTPLNPHSISASPLGMPPPGSLPRTRSSSRPPSRSRSERRRRGEQPRNNEPLGVSPMPVSGHSKATPEPEHVAAHVTANVQHPLQHATSAPQPVSPVSAPTDVVEAVQELPAQISSPIVVEGPDVGTGRGVPWEDSARELEGHGPGGKSSPADKTSQQHSKPGHHTSHHAHRINTRSKVEPAPEGEAAATGTDSKIQAEFVEAAKRAKVLQTRQRLKSTGSASLAEGGAEALKLLDARRDKRMDPRERTLLWLQSVEAHEEEPAPKLPSPTPSAPSSIATATTGVGAPPTGTPRVNSRKRQEGIGRLGVAKQPGCVAFGGSGQTSGKQRSGRFAWLQCFGATAVRGE</sequence>
<dbReference type="SUPFAM" id="SSF47370">
    <property type="entry name" value="Bromodomain"/>
    <property type="match status" value="1"/>
</dbReference>
<dbReference type="InterPro" id="IPR001487">
    <property type="entry name" value="Bromodomain"/>
</dbReference>
<feature type="domain" description="Bromo" evidence="4">
    <location>
        <begin position="26"/>
        <end position="90"/>
    </location>
</feature>
<dbReference type="PRINTS" id="PR00503">
    <property type="entry name" value="BROMODOMAIN"/>
</dbReference>
<evidence type="ECO:0000256" key="1">
    <source>
        <dbReference type="ARBA" id="ARBA00023117"/>
    </source>
</evidence>
<feature type="compositionally biased region" description="Low complexity" evidence="3">
    <location>
        <begin position="1011"/>
        <end position="1028"/>
    </location>
</feature>
<evidence type="ECO:0000259" key="4">
    <source>
        <dbReference type="PROSITE" id="PS50014"/>
    </source>
</evidence>
<feature type="compositionally biased region" description="Basic residues" evidence="3">
    <location>
        <begin position="135"/>
        <end position="145"/>
    </location>
</feature>
<feature type="region of interest" description="Disordered" evidence="3">
    <location>
        <begin position="897"/>
        <end position="959"/>
    </location>
</feature>
<feature type="compositionally biased region" description="Polar residues" evidence="3">
    <location>
        <begin position="932"/>
        <end position="945"/>
    </location>
</feature>
<evidence type="ECO:0000313" key="6">
    <source>
        <dbReference type="Proteomes" id="UP001438707"/>
    </source>
</evidence>